<sequence length="366" mass="38904">MYPAPTPVIGRPRPPRPGGQPLAGLDARARPRPRRAGPPAAGGRLDLSGARGARLRSALAAVHEICPDFTPVQVLQDAGGAVAFLGTTGGRAVVARSVADPSGPRAERLRREIGALRRFARHRPPVRVPRLVADDPQGCALVTEFVPGRPVATARGAGVAPAGPDVRAVLGALARVNAWRPPPGAFPEPVNYPARLARCHALGLITDRDLSDVQTLLLGLAGRGRPEPRQFCHGGPLLPQALLTPAGPVLLGWEAAGWYLPGYDLASLWAVLGDAPLIRRRISQSAQSAGPAGRDAFLLNLVLVLTREIRRREEAVRRAMRRPAAGPPAPPEGGVAYGEEQRLLLRRLQEDWTLVRKAVRAAVGTR</sequence>
<dbReference type="InterPro" id="IPR011009">
    <property type="entry name" value="Kinase-like_dom_sf"/>
</dbReference>
<dbReference type="InterPro" id="IPR002575">
    <property type="entry name" value="Aminoglycoside_PTrfase"/>
</dbReference>
<evidence type="ECO:0000259" key="2">
    <source>
        <dbReference type="Pfam" id="PF01636"/>
    </source>
</evidence>
<dbReference type="SUPFAM" id="SSF56112">
    <property type="entry name" value="Protein kinase-like (PK-like)"/>
    <property type="match status" value="1"/>
</dbReference>
<feature type="region of interest" description="Disordered" evidence="1">
    <location>
        <begin position="1"/>
        <end position="47"/>
    </location>
</feature>
<evidence type="ECO:0000313" key="4">
    <source>
        <dbReference type="Proteomes" id="UP001183388"/>
    </source>
</evidence>
<evidence type="ECO:0000313" key="3">
    <source>
        <dbReference type="EMBL" id="MDT0310159.1"/>
    </source>
</evidence>
<gene>
    <name evidence="3" type="ORF">RM780_24855</name>
</gene>
<organism evidence="3 4">
    <name type="scientific">Streptomyces boetiae</name>
    <dbReference type="NCBI Taxonomy" id="3075541"/>
    <lineage>
        <taxon>Bacteria</taxon>
        <taxon>Bacillati</taxon>
        <taxon>Actinomycetota</taxon>
        <taxon>Actinomycetes</taxon>
        <taxon>Kitasatosporales</taxon>
        <taxon>Streptomycetaceae</taxon>
        <taxon>Streptomyces</taxon>
    </lineage>
</organism>
<feature type="compositionally biased region" description="Low complexity" evidence="1">
    <location>
        <begin position="37"/>
        <end position="47"/>
    </location>
</feature>
<dbReference type="Proteomes" id="UP001183388">
    <property type="component" value="Unassembled WGS sequence"/>
</dbReference>
<keyword evidence="4" id="KW-1185">Reference proteome</keyword>
<dbReference type="RefSeq" id="WP_311633128.1">
    <property type="nucleotide sequence ID" value="NZ_JAVREN010000057.1"/>
</dbReference>
<protein>
    <submittedName>
        <fullName evidence="3">Aminoglycoside phosphotransferase family protein</fullName>
        <ecNumber evidence="3">2.7.1.-</ecNumber>
    </submittedName>
</protein>
<name>A0ABU2LEZ6_9ACTN</name>
<accession>A0ABU2LEZ6</accession>
<feature type="domain" description="Aminoglycoside phosphotransferase" evidence="2">
    <location>
        <begin position="79"/>
        <end position="281"/>
    </location>
</feature>
<reference evidence="4" key="1">
    <citation type="submission" date="2023-07" db="EMBL/GenBank/DDBJ databases">
        <title>30 novel species of actinomycetes from the DSMZ collection.</title>
        <authorList>
            <person name="Nouioui I."/>
        </authorList>
    </citation>
    <scope>NUCLEOTIDE SEQUENCE [LARGE SCALE GENOMIC DNA]</scope>
    <source>
        <strain evidence="4">DSM 44917</strain>
    </source>
</reference>
<dbReference type="EMBL" id="JAVREN010000057">
    <property type="protein sequence ID" value="MDT0310159.1"/>
    <property type="molecule type" value="Genomic_DNA"/>
</dbReference>
<keyword evidence="3" id="KW-0808">Transferase</keyword>
<proteinExistence type="predicted"/>
<evidence type="ECO:0000256" key="1">
    <source>
        <dbReference type="SAM" id="MobiDB-lite"/>
    </source>
</evidence>
<dbReference type="GO" id="GO:0016740">
    <property type="term" value="F:transferase activity"/>
    <property type="evidence" value="ECO:0007669"/>
    <property type="project" value="UniProtKB-KW"/>
</dbReference>
<comment type="caution">
    <text evidence="3">The sequence shown here is derived from an EMBL/GenBank/DDBJ whole genome shotgun (WGS) entry which is preliminary data.</text>
</comment>
<dbReference type="EC" id="2.7.1.-" evidence="3"/>
<dbReference type="Pfam" id="PF01636">
    <property type="entry name" value="APH"/>
    <property type="match status" value="1"/>
</dbReference>